<reference evidence="2 3" key="1">
    <citation type="submission" date="2018-11" db="EMBL/GenBank/DDBJ databases">
        <authorList>
            <person name="Stevens M.J."/>
            <person name="Cernela N."/>
            <person name="Spoerry Serrano N."/>
            <person name="Schmitt S."/>
            <person name="Schrenzel J."/>
            <person name="Stephan R."/>
        </authorList>
    </citation>
    <scope>NUCLEOTIDE SEQUENCE [LARGE SCALE GENOMIC DNA]</scope>
    <source>
        <strain evidence="2 3">PP422</strain>
    </source>
</reference>
<protein>
    <recommendedName>
        <fullName evidence="1">YopX protein domain-containing protein</fullName>
    </recommendedName>
</protein>
<accession>A0A3R8R9F9</accession>
<evidence type="ECO:0000313" key="2">
    <source>
        <dbReference type="EMBL" id="RRR54263.1"/>
    </source>
</evidence>
<dbReference type="InterPro" id="IPR023385">
    <property type="entry name" value="YopX-like_C"/>
</dbReference>
<evidence type="ECO:0000313" key="3">
    <source>
        <dbReference type="Proteomes" id="UP000274117"/>
    </source>
</evidence>
<dbReference type="Gene3D" id="2.30.30.290">
    <property type="entry name" value="YopX-like domains"/>
    <property type="match status" value="1"/>
</dbReference>
<evidence type="ECO:0000259" key="1">
    <source>
        <dbReference type="Pfam" id="PF09643"/>
    </source>
</evidence>
<proteinExistence type="predicted"/>
<gene>
    <name evidence="2" type="ORF">EI998_03035</name>
</gene>
<dbReference type="SUPFAM" id="SSF159006">
    <property type="entry name" value="YopX-like"/>
    <property type="match status" value="1"/>
</dbReference>
<reference evidence="2 3" key="2">
    <citation type="submission" date="2018-12" db="EMBL/GenBank/DDBJ databases">
        <title>Whole-genome sequences of fifteen clinical Streptococcus suis strains isolated from pigs between 2006 and 2018.</title>
        <authorList>
            <person name="Stevens M.J.A."/>
            <person name="Cernela N."/>
            <person name="Spoerry Serrano N."/>
            <person name="Schmitt S."/>
            <person name="Schrenzel J."/>
            <person name="Stephan R."/>
        </authorList>
    </citation>
    <scope>NUCLEOTIDE SEQUENCE [LARGE SCALE GENOMIC DNA]</scope>
    <source>
        <strain evidence="2 3">PP422</strain>
    </source>
</reference>
<dbReference type="InterPro" id="IPR010024">
    <property type="entry name" value="CHP16711"/>
</dbReference>
<dbReference type="AlphaFoldDB" id="A0A3R8R9F9"/>
<dbReference type="Pfam" id="PF09643">
    <property type="entry name" value="YopX"/>
    <property type="match status" value="1"/>
</dbReference>
<name>A0A3R8R9F9_STRSU</name>
<dbReference type="Proteomes" id="UP000274117">
    <property type="component" value="Unassembled WGS sequence"/>
</dbReference>
<dbReference type="InterPro" id="IPR019096">
    <property type="entry name" value="YopX_protein"/>
</dbReference>
<organism evidence="2 3">
    <name type="scientific">Streptococcus suis</name>
    <dbReference type="NCBI Taxonomy" id="1307"/>
    <lineage>
        <taxon>Bacteria</taxon>
        <taxon>Bacillati</taxon>
        <taxon>Bacillota</taxon>
        <taxon>Bacilli</taxon>
        <taxon>Lactobacillales</taxon>
        <taxon>Streptococcaceae</taxon>
        <taxon>Streptococcus</taxon>
    </lineage>
</organism>
<dbReference type="EMBL" id="RSDO01000004">
    <property type="protein sequence ID" value="RRR54263.1"/>
    <property type="molecule type" value="Genomic_DNA"/>
</dbReference>
<comment type="caution">
    <text evidence="2">The sequence shown here is derived from an EMBL/GenBank/DDBJ whole genome shotgun (WGS) entry which is preliminary data.</text>
</comment>
<feature type="domain" description="YopX protein" evidence="1">
    <location>
        <begin position="20"/>
        <end position="142"/>
    </location>
</feature>
<sequence length="145" mass="17218">MENWFMMIPISWWRQKMTPKFRAWDKTRNEWSNGFFIYSEGGLYTPNYGFNRKHLKNRTDVYPIVKQERFILMQSTGLFDRDGKEIFEGDVVRILDEKLSKIYYSDGAFCVDILNGGTPLHAFLSEQLEIIGNIYKNPELLEETK</sequence>
<dbReference type="NCBIfam" id="TIGR01671">
    <property type="entry name" value="phage_TIGR01671"/>
    <property type="match status" value="1"/>
</dbReference>